<dbReference type="Gene3D" id="3.30.460.10">
    <property type="entry name" value="Beta Polymerase, domain 2"/>
    <property type="match status" value="1"/>
</dbReference>
<evidence type="ECO:0000313" key="3">
    <source>
        <dbReference type="Proteomes" id="UP000030403"/>
    </source>
</evidence>
<evidence type="ECO:0000313" key="2">
    <source>
        <dbReference type="EMBL" id="KGX85944.1"/>
    </source>
</evidence>
<keyword evidence="3" id="KW-1185">Reference proteome</keyword>
<dbReference type="InterPro" id="IPR002934">
    <property type="entry name" value="Polymerase_NTP_transf_dom"/>
</dbReference>
<reference evidence="2 3" key="1">
    <citation type="submission" date="2013-08" db="EMBL/GenBank/DDBJ databases">
        <authorList>
            <person name="Huang J."/>
            <person name="Wang G."/>
        </authorList>
    </citation>
    <scope>NUCLEOTIDE SEQUENCE [LARGE SCALE GENOMIC DNA]</scope>
    <source>
        <strain evidence="2 3">BH030004</strain>
    </source>
</reference>
<sequence length="330" mass="37962">MRPRNLELIEIAKKYVQEEMSYCTYACLIGSVARGEADDFSDIDLICFTGRETYLGKHDVSYKGEIIQIDVKSILEFPSKELFSYNPWHYRYLVESVIIKDTNGELSKLQGWSKSYFASIQGQKDVIRDVTTIVEGRKDYAIKQMNIGKDFAATHAAIGAWTEATLLYQFLYENRVSIGSLMPTLRKLDFFPTIVDLLPIGPVEEVDIKEASNTMTTLRLYLKNAGFDHLPSISDLQDKIWHNKADRLMLEGDFYNYLWLSYSEAFLLLLETSQDEDFESYFKQLPTALQRQLEDLGLVSLLPEDIHQILDIGDKMMEYAKDQLKSEQGS</sequence>
<proteinExistence type="predicted"/>
<dbReference type="CDD" id="cd05403">
    <property type="entry name" value="NT_KNTase_like"/>
    <property type="match status" value="1"/>
</dbReference>
<dbReference type="AlphaFoldDB" id="A0A0A5G1L8"/>
<dbReference type="OrthoDB" id="2471827at2"/>
<comment type="caution">
    <text evidence="2">The sequence shown here is derived from an EMBL/GenBank/DDBJ whole genome shotgun (WGS) entry which is preliminary data.</text>
</comment>
<gene>
    <name evidence="2" type="ORF">N783_13205</name>
</gene>
<dbReference type="GO" id="GO:0016779">
    <property type="term" value="F:nucleotidyltransferase activity"/>
    <property type="evidence" value="ECO:0007669"/>
    <property type="project" value="InterPro"/>
</dbReference>
<dbReference type="EMBL" id="AVPF01000035">
    <property type="protein sequence ID" value="KGX85944.1"/>
    <property type="molecule type" value="Genomic_DNA"/>
</dbReference>
<dbReference type="Proteomes" id="UP000030403">
    <property type="component" value="Unassembled WGS sequence"/>
</dbReference>
<organism evidence="2 3">
    <name type="scientific">Pontibacillus marinus BH030004 = DSM 16465</name>
    <dbReference type="NCBI Taxonomy" id="1385511"/>
    <lineage>
        <taxon>Bacteria</taxon>
        <taxon>Bacillati</taxon>
        <taxon>Bacillota</taxon>
        <taxon>Bacilli</taxon>
        <taxon>Bacillales</taxon>
        <taxon>Bacillaceae</taxon>
        <taxon>Pontibacillus</taxon>
    </lineage>
</organism>
<feature type="domain" description="Polymerase nucleotidyl transferase" evidence="1">
    <location>
        <begin position="15"/>
        <end position="59"/>
    </location>
</feature>
<accession>A0A0A5G1L8</accession>
<dbReference type="SUPFAM" id="SSF81301">
    <property type="entry name" value="Nucleotidyltransferase"/>
    <property type="match status" value="1"/>
</dbReference>
<evidence type="ECO:0000259" key="1">
    <source>
        <dbReference type="Pfam" id="PF01909"/>
    </source>
</evidence>
<dbReference type="Pfam" id="PF01909">
    <property type="entry name" value="NTP_transf_2"/>
    <property type="match status" value="1"/>
</dbReference>
<dbReference type="InterPro" id="IPR043519">
    <property type="entry name" value="NT_sf"/>
</dbReference>
<dbReference type="RefSeq" id="WP_027448737.1">
    <property type="nucleotide sequence ID" value="NZ_AVPF01000035.1"/>
</dbReference>
<dbReference type="eggNOG" id="COG1708">
    <property type="taxonomic scope" value="Bacteria"/>
</dbReference>
<name>A0A0A5G1L8_9BACI</name>
<protein>
    <recommendedName>
        <fullName evidence="1">Polymerase nucleotidyl transferase domain-containing protein</fullName>
    </recommendedName>
</protein>